<keyword evidence="8" id="KW-0175">Coiled coil</keyword>
<reference evidence="10" key="2">
    <citation type="submission" date="2025-08" db="UniProtKB">
        <authorList>
            <consortium name="Ensembl"/>
        </authorList>
    </citation>
    <scope>IDENTIFICATION</scope>
</reference>
<dbReference type="GO" id="GO:0005634">
    <property type="term" value="C:nucleus"/>
    <property type="evidence" value="ECO:0007669"/>
    <property type="project" value="UniProtKB-SubCell"/>
</dbReference>
<evidence type="ECO:0000256" key="8">
    <source>
        <dbReference type="SAM" id="Coils"/>
    </source>
</evidence>
<dbReference type="Pfam" id="PF25683">
    <property type="entry name" value="URGCP_GTPase"/>
    <property type="match status" value="1"/>
</dbReference>
<evidence type="ECO:0000313" key="10">
    <source>
        <dbReference type="Ensembl" id="ENSPNAP00000073883.1"/>
    </source>
</evidence>
<keyword evidence="5" id="KW-0547">Nucleotide-binding</keyword>
<dbReference type="SUPFAM" id="SSF52540">
    <property type="entry name" value="P-loop containing nucleoside triphosphate hydrolases"/>
    <property type="match status" value="1"/>
</dbReference>
<reference evidence="10" key="3">
    <citation type="submission" date="2025-09" db="UniProtKB">
        <authorList>
            <consortium name="Ensembl"/>
        </authorList>
    </citation>
    <scope>IDENTIFICATION</scope>
</reference>
<sequence length="1499" mass="173215">KMADVLQITKPSSENDLVHTFLQRLLLMNYTARCGEGSKINQTHSDGKINQTHPVAENADENDVYNDIFTLENIEAVQISLVHPMDVQMALFHCSDHFLRQLMVTKLSQCQYAVPLLVPNPFTREIEFPLWTFRQIKKSWKTTDKISNAIATADTPMVAFFRLGDVSSSKSQLIDSVINKKHSTFFHRHCPGSNTNRLLMDGVVEIGWYLPSGKSMDHFTDCVAFCNLHGDAGAQQLEKQLEILSEMSSVNVVFLPNLNKNDKRMAKLQKLYKLSKPMICLLSEESSHVTQTKAGKYRIGLKDRNQSDISGELTTTIRELISKPSVTFKLENVAKHSGIQMDEELEDCKKGREAAKHLTNLLEGKDLSRNKEIHLPCQGRLWKKWCQMNKELHKPQGYNIELKQSKTQMEMKKLREQQKACRLREFMKMFIEKLNSQTTDEMVFVLKWITIFLDNCTANISSFHNEYYENHDKSGQLETEQAELEKISEKINAASFGLEHILREIGQIYESNTCVQKNKKEIGKFNVSSLPRLVADLMISGFPLELMDGDTAHVPQIWVSAVLDEVRNKLGDQRVFVLSVLGIQSSGKSTMLNAMFGLQFSVSAGRCTRGAFMQLVKVSEEMKEELKFDYILVIDTEGLRAPELAGMSTRHHDNELATFVLGLGNMTLINIFGENPTEMEDILQIVVQAFLRMKKVRLNPSCMFVHQNVGDITAGEKNMEGRRRLQEKLDEMTKLAAKEEECDAECFSDIITFDVQSDVRYFAQLWEGSPPMAPPNPSYSECVQELKNAILRKTSKSRIMTLSEFKTSLNDLWNALLHENFVFSFRNTLEIAVYRKLETEFGKWTWNLRSTMLSTEDKLLNRILNGDPQVTEKDLIENMKKKKEEVMESMKQYFEEDKDKETLIQWRSRFTNKIEELHDELVGEAKKKLHEVLQQKETKEKLEKRKKEYENKLFNLSKELALRLKKEESDEHALKKEFDSVWEKWVTELTQNTPMMKDINFWEDVRQILSESCELSFLQEHFSQKTYKKLGKQTEQLENDLCAEDNMSIRKLVNDIAEQTSDLLKVIDSSHLGYNIGQVQEITGFIQNAVKSFQIENHRFVLKKEFTLNLCLYVCQHAESTFVECHKQFTKTNDPKHYLESQKLQYYKVYRNFCQDATTATIFGDLICSKLEQPILQAVYNQTAIDVAADMKDSSRAFSSNRSNLEKHILKSLAEEEDFEKYKVYIHNPKQYFRTFIADQAAKYLNRENKKVQIIFKNKLKNKKTRITNAVHVATEEVKNSHGNTSMWLKSFSSNLIDELNFTEILRVDQLEVTDFDFLSEILNEALSETVELHSADIKMEAFQKRSVEILTEHLSQCCWAQCPFCKAICTGTMKGHDGEHSVPFHRSDGINGWHYRHTENLSFDFCTTAVQSAKCFHPRVDSDESVPFKQYRSAGGVYAKWNITPDCSELPYWKWFVCKFQKDLENLYGKKFQGLGEIPGEWKTYTKEDAIESLNSYI</sequence>
<dbReference type="GO" id="GO:0005737">
    <property type="term" value="C:cytoplasm"/>
    <property type="evidence" value="ECO:0007669"/>
    <property type="project" value="UniProtKB-SubCell"/>
</dbReference>
<dbReference type="Pfam" id="PF25496">
    <property type="entry name" value="URGCP"/>
    <property type="match status" value="1"/>
</dbReference>
<dbReference type="Pfam" id="PF25974">
    <property type="entry name" value="URGCP_9th"/>
    <property type="match status" value="1"/>
</dbReference>
<name>A0AAR2LBB4_PYGNA</name>
<feature type="domain" description="VLIG-type G" evidence="9">
    <location>
        <begin position="572"/>
        <end position="813"/>
    </location>
</feature>
<keyword evidence="11" id="KW-1185">Reference proteome</keyword>
<dbReference type="InterPro" id="IPR058641">
    <property type="entry name" value="GVIN1_dom"/>
</dbReference>
<evidence type="ECO:0000256" key="4">
    <source>
        <dbReference type="ARBA" id="ARBA00022490"/>
    </source>
</evidence>
<dbReference type="Ensembl" id="ENSPNAT00000045529.1">
    <property type="protein sequence ID" value="ENSPNAP00000073883.1"/>
    <property type="gene ID" value="ENSPNAG00000031830.1"/>
</dbReference>
<evidence type="ECO:0000259" key="9">
    <source>
        <dbReference type="PROSITE" id="PS51717"/>
    </source>
</evidence>
<dbReference type="Gene3D" id="3.40.50.300">
    <property type="entry name" value="P-loop containing nucleotide triphosphate hydrolases"/>
    <property type="match status" value="1"/>
</dbReference>
<dbReference type="PANTHER" id="PTHR22796:SF6">
    <property type="entry name" value="INTERFERON-INDUCED VERY LARGE GTPASE 1-RELATED"/>
    <property type="match status" value="1"/>
</dbReference>
<keyword evidence="7" id="KW-0539">Nucleus</keyword>
<evidence type="ECO:0000256" key="5">
    <source>
        <dbReference type="ARBA" id="ARBA00022741"/>
    </source>
</evidence>
<proteinExistence type="inferred from homology"/>
<keyword evidence="6" id="KW-0342">GTP-binding</keyword>
<dbReference type="GO" id="GO:0005525">
    <property type="term" value="F:GTP binding"/>
    <property type="evidence" value="ECO:0007669"/>
    <property type="project" value="UniProtKB-KW"/>
</dbReference>
<organism evidence="10 11">
    <name type="scientific">Pygocentrus nattereri</name>
    <name type="common">Red-bellied piranha</name>
    <dbReference type="NCBI Taxonomy" id="42514"/>
    <lineage>
        <taxon>Eukaryota</taxon>
        <taxon>Metazoa</taxon>
        <taxon>Chordata</taxon>
        <taxon>Craniata</taxon>
        <taxon>Vertebrata</taxon>
        <taxon>Euteleostomi</taxon>
        <taxon>Actinopterygii</taxon>
        <taxon>Neopterygii</taxon>
        <taxon>Teleostei</taxon>
        <taxon>Ostariophysi</taxon>
        <taxon>Characiformes</taxon>
        <taxon>Characoidei</taxon>
        <taxon>Pygocentrus</taxon>
    </lineage>
</organism>
<comment type="similarity">
    <text evidence="3">Belongs to the TRAFAC class dynamin-like GTPase superfamily. Very large inducible GTPase (VLIG) family.</text>
</comment>
<keyword evidence="4" id="KW-0963">Cytoplasm</keyword>
<dbReference type="GeneTree" id="ENSGT00940000163472"/>
<evidence type="ECO:0000256" key="2">
    <source>
        <dbReference type="ARBA" id="ARBA00004496"/>
    </source>
</evidence>
<dbReference type="InterPro" id="IPR027417">
    <property type="entry name" value="P-loop_NTPase"/>
</dbReference>
<dbReference type="InterPro" id="IPR030383">
    <property type="entry name" value="G_VLIG_dom"/>
</dbReference>
<evidence type="ECO:0000256" key="1">
    <source>
        <dbReference type="ARBA" id="ARBA00004123"/>
    </source>
</evidence>
<dbReference type="Proteomes" id="UP001501920">
    <property type="component" value="Chromosome 1"/>
</dbReference>
<dbReference type="InterPro" id="IPR057365">
    <property type="entry name" value="URGCP"/>
</dbReference>
<dbReference type="PANTHER" id="PTHR22796">
    <property type="entry name" value="URG4-RELATED"/>
    <property type="match status" value="1"/>
</dbReference>
<evidence type="ECO:0000256" key="6">
    <source>
        <dbReference type="ARBA" id="ARBA00023134"/>
    </source>
</evidence>
<evidence type="ECO:0000313" key="11">
    <source>
        <dbReference type="Proteomes" id="UP001501920"/>
    </source>
</evidence>
<reference evidence="10 11" key="1">
    <citation type="submission" date="2020-10" db="EMBL/GenBank/DDBJ databases">
        <title>Pygocentrus nattereri (red-bellied piranha) genome, fPygNat1, primary haplotype.</title>
        <authorList>
            <person name="Myers G."/>
            <person name="Meyer A."/>
            <person name="Karagic N."/>
            <person name="Pippel M."/>
            <person name="Winkler S."/>
            <person name="Tracey A."/>
            <person name="Wood J."/>
            <person name="Formenti G."/>
            <person name="Howe K."/>
            <person name="Fedrigo O."/>
            <person name="Jarvis E.D."/>
        </authorList>
    </citation>
    <scope>NUCLEOTIDE SEQUENCE [LARGE SCALE GENOMIC DNA]</scope>
</reference>
<dbReference type="PROSITE" id="PS51717">
    <property type="entry name" value="G_VLIG"/>
    <property type="match status" value="1"/>
</dbReference>
<evidence type="ECO:0000256" key="7">
    <source>
        <dbReference type="ARBA" id="ARBA00023242"/>
    </source>
</evidence>
<evidence type="ECO:0000256" key="3">
    <source>
        <dbReference type="ARBA" id="ARBA00006828"/>
    </source>
</evidence>
<feature type="coiled-coil region" evidence="8">
    <location>
        <begin position="925"/>
        <end position="959"/>
    </location>
</feature>
<comment type="subcellular location">
    <subcellularLocation>
        <location evidence="2">Cytoplasm</location>
    </subcellularLocation>
    <subcellularLocation>
        <location evidence="1">Nucleus</location>
    </subcellularLocation>
</comment>
<protein>
    <recommendedName>
        <fullName evidence="9">VLIG-type G domain-containing protein</fullName>
    </recommendedName>
</protein>
<accession>A0AAR2LBB4</accession>